<reference evidence="1 2" key="1">
    <citation type="submission" date="2020-01" db="EMBL/GenBank/DDBJ databases">
        <authorList>
            <consortium name="DOE Joint Genome Institute"/>
            <person name="Haridas S."/>
            <person name="Albert R."/>
            <person name="Binder M."/>
            <person name="Bloem J."/>
            <person name="Labutti K."/>
            <person name="Salamov A."/>
            <person name="Andreopoulos B."/>
            <person name="Baker S.E."/>
            <person name="Barry K."/>
            <person name="Bills G."/>
            <person name="Bluhm B.H."/>
            <person name="Cannon C."/>
            <person name="Castanera R."/>
            <person name="Culley D.E."/>
            <person name="Daum C."/>
            <person name="Ezra D."/>
            <person name="Gonzalez J.B."/>
            <person name="Henrissat B."/>
            <person name="Kuo A."/>
            <person name="Liang C."/>
            <person name="Lipzen A."/>
            <person name="Lutzoni F."/>
            <person name="Magnuson J."/>
            <person name="Mondo S."/>
            <person name="Nolan M."/>
            <person name="Ohm R."/>
            <person name="Pangilinan J."/>
            <person name="Park H.-J.H."/>
            <person name="Ramirez L."/>
            <person name="Alfaro M."/>
            <person name="Sun H."/>
            <person name="Tritt A."/>
            <person name="Yoshinaga Y."/>
            <person name="Zwiers L.-H.L."/>
            <person name="Turgeon B.G."/>
            <person name="Goodwin S.B."/>
            <person name="Spatafora J.W."/>
            <person name="Crous P.W."/>
            <person name="Grigoriev I.V."/>
        </authorList>
    </citation>
    <scope>NUCLEOTIDE SEQUENCE [LARGE SCALE GENOMIC DNA]</scope>
    <source>
        <strain evidence="1 2">CBS 611.86</strain>
    </source>
</reference>
<evidence type="ECO:0000313" key="2">
    <source>
        <dbReference type="Proteomes" id="UP000481861"/>
    </source>
</evidence>
<gene>
    <name evidence="1" type="ORF">BDV95DRAFT_47673</name>
</gene>
<protein>
    <recommendedName>
        <fullName evidence="3">LicD family-domain-containing protein</fullName>
    </recommendedName>
</protein>
<dbReference type="AlphaFoldDB" id="A0A7C8I631"/>
<sequence>MGESSKYYNAEEYISGKKNQGKNVRNPPGANFLAAANHIRKFFDGKNFNWAAFGGLAIHCLGSRREIADIHIVYDDRDFHRIQTKLEADSRMRLPQGMNALFPSKLLLSTGPKYKDAGCTENMDIEVNIVPPGMLLQTLSAG</sequence>
<organism evidence="1 2">
    <name type="scientific">Massariosphaeria phaeospora</name>
    <dbReference type="NCBI Taxonomy" id="100035"/>
    <lineage>
        <taxon>Eukaryota</taxon>
        <taxon>Fungi</taxon>
        <taxon>Dikarya</taxon>
        <taxon>Ascomycota</taxon>
        <taxon>Pezizomycotina</taxon>
        <taxon>Dothideomycetes</taxon>
        <taxon>Pleosporomycetidae</taxon>
        <taxon>Pleosporales</taxon>
        <taxon>Pleosporales incertae sedis</taxon>
        <taxon>Massariosphaeria</taxon>
    </lineage>
</organism>
<name>A0A7C8I631_9PLEO</name>
<evidence type="ECO:0008006" key="3">
    <source>
        <dbReference type="Google" id="ProtNLM"/>
    </source>
</evidence>
<dbReference type="InterPro" id="IPR043519">
    <property type="entry name" value="NT_sf"/>
</dbReference>
<dbReference type="Gene3D" id="3.30.460.40">
    <property type="match status" value="1"/>
</dbReference>
<dbReference type="Proteomes" id="UP000481861">
    <property type="component" value="Unassembled WGS sequence"/>
</dbReference>
<proteinExistence type="predicted"/>
<keyword evidence="2" id="KW-1185">Reference proteome</keyword>
<dbReference type="OrthoDB" id="10066232at2759"/>
<accession>A0A7C8I631</accession>
<dbReference type="EMBL" id="JAADJZ010000011">
    <property type="protein sequence ID" value="KAF2871728.1"/>
    <property type="molecule type" value="Genomic_DNA"/>
</dbReference>
<comment type="caution">
    <text evidence="1">The sequence shown here is derived from an EMBL/GenBank/DDBJ whole genome shotgun (WGS) entry which is preliminary data.</text>
</comment>
<dbReference type="SUPFAM" id="SSF81301">
    <property type="entry name" value="Nucleotidyltransferase"/>
    <property type="match status" value="1"/>
</dbReference>
<evidence type="ECO:0000313" key="1">
    <source>
        <dbReference type="EMBL" id="KAF2871728.1"/>
    </source>
</evidence>